<dbReference type="PANTHER" id="PTHR22811">
    <property type="entry name" value="TRANSMEMBRANE EMP24 DOMAIN-CONTAINING PROTEIN"/>
    <property type="match status" value="1"/>
</dbReference>
<evidence type="ECO:0000313" key="14">
    <source>
        <dbReference type="Ensembl" id="ENSPKIP00000022253.1"/>
    </source>
</evidence>
<dbReference type="OrthoDB" id="10037706at2759"/>
<evidence type="ECO:0000256" key="6">
    <source>
        <dbReference type="ARBA" id="ARBA00022729"/>
    </source>
</evidence>
<sequence length="242" mass="27126">MLRVLSYSLILLLLVLQGPAHGGPGANPGAGPSGQELLWGSDQYDFAIVVQASALDCFWHHMHQGEKFYLNYMVQWVTGVADRRLSVSVNSPAGLLLSMIDDAKGQVSFLARETGFYQMCFSNFHNRLGSMQVFLSFGVYYEGAGEGKEKEEKQKELNDTLSIIQDSSYRLQAYVFHMGRYYSFARMSKGADYYLLLSNASYVTWWSAAQSAVIITAGYLQLLVLKRLFKTTTSTESNKPRC</sequence>
<dbReference type="Proteomes" id="UP000261540">
    <property type="component" value="Unplaced"/>
</dbReference>
<dbReference type="SUPFAM" id="SSF101576">
    <property type="entry name" value="Supernatant protein factor (SPF), C-terminal domain"/>
    <property type="match status" value="1"/>
</dbReference>
<dbReference type="STRING" id="1676925.ENSPKIP00000022253"/>
<dbReference type="GO" id="GO:0033116">
    <property type="term" value="C:endoplasmic reticulum-Golgi intermediate compartment membrane"/>
    <property type="evidence" value="ECO:0007669"/>
    <property type="project" value="UniProtKB-SubCell"/>
</dbReference>
<protein>
    <submittedName>
        <fullName evidence="14">Transmembrane p24 trafficking protein 6</fullName>
    </submittedName>
</protein>
<dbReference type="InterPro" id="IPR015720">
    <property type="entry name" value="Emp24-like"/>
</dbReference>
<evidence type="ECO:0000256" key="9">
    <source>
        <dbReference type="ARBA" id="ARBA00023136"/>
    </source>
</evidence>
<keyword evidence="8 11" id="KW-1133">Transmembrane helix</keyword>
<evidence type="ECO:0000256" key="11">
    <source>
        <dbReference type="SAM" id="Phobius"/>
    </source>
</evidence>
<keyword evidence="9 11" id="KW-0472">Membrane</keyword>
<evidence type="ECO:0000256" key="4">
    <source>
        <dbReference type="ARBA" id="ARBA00007104"/>
    </source>
</evidence>
<evidence type="ECO:0000256" key="12">
    <source>
        <dbReference type="SAM" id="SignalP"/>
    </source>
</evidence>
<feature type="transmembrane region" description="Helical" evidence="11">
    <location>
        <begin position="205"/>
        <end position="225"/>
    </location>
</feature>
<dbReference type="SMART" id="SM01190">
    <property type="entry name" value="EMP24_GP25L"/>
    <property type="match status" value="1"/>
</dbReference>
<dbReference type="PROSITE" id="PS50866">
    <property type="entry name" value="GOLD"/>
    <property type="match status" value="1"/>
</dbReference>
<dbReference type="InterPro" id="IPR036598">
    <property type="entry name" value="GOLD_dom_sf"/>
</dbReference>
<evidence type="ECO:0000256" key="1">
    <source>
        <dbReference type="ARBA" id="ARBA00004115"/>
    </source>
</evidence>
<keyword evidence="15" id="KW-1185">Reference proteome</keyword>
<dbReference type="InterPro" id="IPR009038">
    <property type="entry name" value="GOLD_dom"/>
</dbReference>
<evidence type="ECO:0000256" key="2">
    <source>
        <dbReference type="ARBA" id="ARBA00004151"/>
    </source>
</evidence>
<feature type="chain" id="PRO_5017368804" evidence="12">
    <location>
        <begin position="23"/>
        <end position="242"/>
    </location>
</feature>
<evidence type="ECO:0000256" key="7">
    <source>
        <dbReference type="ARBA" id="ARBA00022824"/>
    </source>
</evidence>
<name>A0A3B3RVC1_9TELE</name>
<dbReference type="GO" id="GO:0005794">
    <property type="term" value="C:Golgi apparatus"/>
    <property type="evidence" value="ECO:0007669"/>
    <property type="project" value="UniProtKB-SubCell"/>
</dbReference>
<comment type="similarity">
    <text evidence="4 10">Belongs to the EMP24/GP25L family.</text>
</comment>
<keyword evidence="7" id="KW-0256">Endoplasmic reticulum</keyword>
<keyword evidence="5 10" id="KW-0812">Transmembrane</keyword>
<evidence type="ECO:0000256" key="5">
    <source>
        <dbReference type="ARBA" id="ARBA00022692"/>
    </source>
</evidence>
<proteinExistence type="inferred from homology"/>
<reference evidence="14" key="1">
    <citation type="submission" date="2025-08" db="UniProtKB">
        <authorList>
            <consortium name="Ensembl"/>
        </authorList>
    </citation>
    <scope>IDENTIFICATION</scope>
</reference>
<evidence type="ECO:0000256" key="10">
    <source>
        <dbReference type="RuleBase" id="RU003827"/>
    </source>
</evidence>
<keyword evidence="6 12" id="KW-0732">Signal</keyword>
<dbReference type="Pfam" id="PF01105">
    <property type="entry name" value="EMP24_GP25L"/>
    <property type="match status" value="1"/>
</dbReference>
<evidence type="ECO:0000259" key="13">
    <source>
        <dbReference type="PROSITE" id="PS50866"/>
    </source>
</evidence>
<evidence type="ECO:0000256" key="8">
    <source>
        <dbReference type="ARBA" id="ARBA00022989"/>
    </source>
</evidence>
<dbReference type="GO" id="GO:0005789">
    <property type="term" value="C:endoplasmic reticulum membrane"/>
    <property type="evidence" value="ECO:0007669"/>
    <property type="project" value="UniProtKB-SubCell"/>
</dbReference>
<evidence type="ECO:0000313" key="15">
    <source>
        <dbReference type="Proteomes" id="UP000261540"/>
    </source>
</evidence>
<dbReference type="Ensembl" id="ENSPKIT00000002911.1">
    <property type="protein sequence ID" value="ENSPKIP00000022253.1"/>
    <property type="gene ID" value="ENSPKIG00000006341.1"/>
</dbReference>
<feature type="domain" description="GOLD" evidence="13">
    <location>
        <begin position="55"/>
        <end position="139"/>
    </location>
</feature>
<evidence type="ECO:0000256" key="3">
    <source>
        <dbReference type="ARBA" id="ARBA00004619"/>
    </source>
</evidence>
<comment type="subcellular location">
    <subcellularLocation>
        <location evidence="1">Endoplasmic reticulum membrane</location>
        <topology evidence="1">Single-pass type I membrane protein</topology>
    </subcellularLocation>
    <subcellularLocation>
        <location evidence="2">Endoplasmic reticulum-Golgi intermediate compartment membrane</location>
        <topology evidence="2">Single-pass type I membrane protein</topology>
    </subcellularLocation>
    <subcellularLocation>
        <location evidence="3">Golgi apparatus</location>
        <location evidence="3">cis-Golgi network membrane</location>
        <topology evidence="3">Single-pass type I membrane protein</topology>
    </subcellularLocation>
    <subcellularLocation>
        <location evidence="10">Membrane</location>
        <topology evidence="10">Single-pass type I membrane protein</topology>
    </subcellularLocation>
</comment>
<organism evidence="14 15">
    <name type="scientific">Paramormyrops kingsleyae</name>
    <dbReference type="NCBI Taxonomy" id="1676925"/>
    <lineage>
        <taxon>Eukaryota</taxon>
        <taxon>Metazoa</taxon>
        <taxon>Chordata</taxon>
        <taxon>Craniata</taxon>
        <taxon>Vertebrata</taxon>
        <taxon>Euteleostomi</taxon>
        <taxon>Actinopterygii</taxon>
        <taxon>Neopterygii</taxon>
        <taxon>Teleostei</taxon>
        <taxon>Osteoglossocephala</taxon>
        <taxon>Osteoglossomorpha</taxon>
        <taxon>Osteoglossiformes</taxon>
        <taxon>Mormyridae</taxon>
        <taxon>Paramormyrops</taxon>
    </lineage>
</organism>
<reference evidence="14" key="2">
    <citation type="submission" date="2025-09" db="UniProtKB">
        <authorList>
            <consortium name="Ensembl"/>
        </authorList>
    </citation>
    <scope>IDENTIFICATION</scope>
</reference>
<accession>A0A3B3RVC1</accession>
<dbReference type="AlphaFoldDB" id="A0A3B3RVC1"/>
<dbReference type="GeneTree" id="ENSGT00390000010961"/>
<feature type="signal peptide" evidence="12">
    <location>
        <begin position="1"/>
        <end position="22"/>
    </location>
</feature>